<comment type="pathway">
    <text evidence="2">Protein modification; protein ubiquitination.</text>
</comment>
<keyword evidence="7" id="KW-0833">Ubl conjugation pathway</keyword>
<keyword evidence="4" id="KW-0479">Metal-binding</keyword>
<dbReference type="PROSITE" id="PS50135">
    <property type="entry name" value="ZF_ZZ_2"/>
    <property type="match status" value="1"/>
</dbReference>
<evidence type="ECO:0000259" key="10">
    <source>
        <dbReference type="PROSITE" id="PS50135"/>
    </source>
</evidence>
<keyword evidence="13" id="KW-1185">Reference proteome</keyword>
<dbReference type="GO" id="GO:0016567">
    <property type="term" value="P:protein ubiquitination"/>
    <property type="evidence" value="ECO:0007669"/>
    <property type="project" value="InterPro"/>
</dbReference>
<feature type="non-terminal residue" evidence="12">
    <location>
        <position position="1"/>
    </location>
</feature>
<comment type="caution">
    <text evidence="12">The sequence shown here is derived from an EMBL/GenBank/DDBJ whole genome shotgun (WGS) entry which is preliminary data.</text>
</comment>
<accession>A0AAV2HU21</accession>
<dbReference type="PROSITE" id="PS51416">
    <property type="entry name" value="MIB_HERC2"/>
    <property type="match status" value="1"/>
</dbReference>
<dbReference type="InterPro" id="IPR000433">
    <property type="entry name" value="Znf_ZZ"/>
</dbReference>
<keyword evidence="6 9" id="KW-0863">Zinc-finger</keyword>
<dbReference type="InterPro" id="IPR057734">
    <property type="entry name" value="UBE2O-like_SH3-C"/>
</dbReference>
<dbReference type="InterPro" id="IPR037252">
    <property type="entry name" value="Mib_Herc2_sf"/>
</dbReference>
<dbReference type="SUPFAM" id="SSF57850">
    <property type="entry name" value="RING/U-box"/>
    <property type="match status" value="1"/>
</dbReference>
<dbReference type="GO" id="GO:0004842">
    <property type="term" value="F:ubiquitin-protein transferase activity"/>
    <property type="evidence" value="ECO:0007669"/>
    <property type="project" value="InterPro"/>
</dbReference>
<dbReference type="GO" id="GO:0005737">
    <property type="term" value="C:cytoplasm"/>
    <property type="evidence" value="ECO:0007669"/>
    <property type="project" value="UniProtKB-SubCell"/>
</dbReference>
<dbReference type="Gene3D" id="2.30.30.40">
    <property type="entry name" value="SH3 Domains"/>
    <property type="match status" value="2"/>
</dbReference>
<dbReference type="Pfam" id="PF23044">
    <property type="entry name" value="SH3-C_UBE2O"/>
    <property type="match status" value="1"/>
</dbReference>
<dbReference type="InterPro" id="IPR043145">
    <property type="entry name" value="Znf_ZZ_sf"/>
</dbReference>
<keyword evidence="8" id="KW-0862">Zinc</keyword>
<evidence type="ECO:0000256" key="9">
    <source>
        <dbReference type="PROSITE-ProRule" id="PRU00228"/>
    </source>
</evidence>
<dbReference type="Pfam" id="PF06701">
    <property type="entry name" value="MIB_HERC2"/>
    <property type="match status" value="1"/>
</dbReference>
<evidence type="ECO:0000259" key="11">
    <source>
        <dbReference type="PROSITE" id="PS51416"/>
    </source>
</evidence>
<dbReference type="GO" id="GO:0008270">
    <property type="term" value="F:zinc ion binding"/>
    <property type="evidence" value="ECO:0007669"/>
    <property type="project" value="UniProtKB-KW"/>
</dbReference>
<name>A0AAV2HU21_LYMST</name>
<keyword evidence="5" id="KW-0677">Repeat</keyword>
<evidence type="ECO:0000256" key="2">
    <source>
        <dbReference type="ARBA" id="ARBA00004906"/>
    </source>
</evidence>
<dbReference type="Proteomes" id="UP001497497">
    <property type="component" value="Unassembled WGS sequence"/>
</dbReference>
<feature type="domain" description="MIB/HERC2" evidence="11">
    <location>
        <begin position="1"/>
        <end position="75"/>
    </location>
</feature>
<reference evidence="12 13" key="1">
    <citation type="submission" date="2024-04" db="EMBL/GenBank/DDBJ databases">
        <authorList>
            <consortium name="Genoscope - CEA"/>
            <person name="William W."/>
        </authorList>
    </citation>
    <scope>NUCLEOTIDE SEQUENCE [LARGE SCALE GENOMIC DNA]</scope>
</reference>
<organism evidence="12 13">
    <name type="scientific">Lymnaea stagnalis</name>
    <name type="common">Great pond snail</name>
    <name type="synonym">Helix stagnalis</name>
    <dbReference type="NCBI Taxonomy" id="6523"/>
    <lineage>
        <taxon>Eukaryota</taxon>
        <taxon>Metazoa</taxon>
        <taxon>Spiralia</taxon>
        <taxon>Lophotrochozoa</taxon>
        <taxon>Mollusca</taxon>
        <taxon>Gastropoda</taxon>
        <taxon>Heterobranchia</taxon>
        <taxon>Euthyneura</taxon>
        <taxon>Panpulmonata</taxon>
        <taxon>Hygrophila</taxon>
        <taxon>Lymnaeoidea</taxon>
        <taxon>Lymnaeidae</taxon>
        <taxon>Lymnaea</taxon>
    </lineage>
</organism>
<dbReference type="PANTHER" id="PTHR24202">
    <property type="entry name" value="E3 UBIQUITIN-PROTEIN LIGASE MIB2"/>
    <property type="match status" value="1"/>
</dbReference>
<evidence type="ECO:0000256" key="7">
    <source>
        <dbReference type="ARBA" id="ARBA00022786"/>
    </source>
</evidence>
<evidence type="ECO:0000256" key="4">
    <source>
        <dbReference type="ARBA" id="ARBA00022723"/>
    </source>
</evidence>
<evidence type="ECO:0000256" key="5">
    <source>
        <dbReference type="ARBA" id="ARBA00022737"/>
    </source>
</evidence>
<feature type="non-terminal residue" evidence="12">
    <location>
        <position position="317"/>
    </location>
</feature>
<evidence type="ECO:0000256" key="8">
    <source>
        <dbReference type="ARBA" id="ARBA00022833"/>
    </source>
</evidence>
<evidence type="ECO:0000313" key="12">
    <source>
        <dbReference type="EMBL" id="CAL1537012.1"/>
    </source>
</evidence>
<dbReference type="Gene3D" id="3.30.60.90">
    <property type="match status" value="1"/>
</dbReference>
<keyword evidence="3" id="KW-0963">Cytoplasm</keyword>
<proteinExistence type="predicted"/>
<evidence type="ECO:0000256" key="1">
    <source>
        <dbReference type="ARBA" id="ARBA00004496"/>
    </source>
</evidence>
<dbReference type="AlphaFoldDB" id="A0AAV2HU21"/>
<evidence type="ECO:0000256" key="6">
    <source>
        <dbReference type="ARBA" id="ARBA00022771"/>
    </source>
</evidence>
<feature type="domain" description="ZZ-type" evidence="10">
    <location>
        <begin position="81"/>
        <end position="133"/>
    </location>
</feature>
<dbReference type="Pfam" id="PF00569">
    <property type="entry name" value="ZZ"/>
    <property type="match status" value="1"/>
</dbReference>
<dbReference type="EMBL" id="CAXITT010000245">
    <property type="protein sequence ID" value="CAL1537012.1"/>
    <property type="molecule type" value="Genomic_DNA"/>
</dbReference>
<comment type="subcellular location">
    <subcellularLocation>
        <location evidence="1">Cytoplasm</location>
    </subcellularLocation>
</comment>
<sequence length="317" mass="34729">GPSNVKLGLRVVRGPDWRYGEDIADGLVGTVVEISGHGGSTIPSNSVSVVWDTGVKGYYRSGFENAFDLCAIDNLEQGEYYYLNNCEHCRERGFAGYKWSCSVCPGYSLCSPCYMSDKHDTSHTFFRFEPHSQVGLIVPARYHSMFLHDKKRATGIFRDAVVSRQQDSRGGSGEIGQVLDVAKGGEISVRWLSGSCSTHRFGQIDLECVKQTFGGFYYKSHLPVVGAKYKPIMGATQINRPNYGRMLPIGFESPAVFGTSLFGSQSRITELDSRGKDLCLGGQASRPTGGIFSEVFDSSVSSVSGLGVQDKCRLRFL</sequence>
<evidence type="ECO:0000313" key="13">
    <source>
        <dbReference type="Proteomes" id="UP001497497"/>
    </source>
</evidence>
<gene>
    <name evidence="12" type="ORF">GSLYS_00010925001</name>
</gene>
<dbReference type="InterPro" id="IPR010606">
    <property type="entry name" value="Mib_Herc2"/>
</dbReference>
<evidence type="ECO:0000256" key="3">
    <source>
        <dbReference type="ARBA" id="ARBA00022490"/>
    </source>
</evidence>
<dbReference type="SUPFAM" id="SSF159034">
    <property type="entry name" value="Mib/herc2 domain-like"/>
    <property type="match status" value="1"/>
</dbReference>
<dbReference type="PANTHER" id="PTHR24202:SF4">
    <property type="entry name" value="E3 UBIQUITIN-PROTEIN LIGASE MIB2-RELATED"/>
    <property type="match status" value="1"/>
</dbReference>
<protein>
    <submittedName>
        <fullName evidence="12">Uncharacterized protein</fullName>
    </submittedName>
</protein>